<sequence>MKDDFYKDIQHKRTDTNKDERTRRQSRKNKVDEQFSRSAKYNREENKTVKNENKKENKPKKDDDKSVIAAILASFKSTSSKYGDQFSKEMQQSKSKLKDFKNKHLNTQSIKNNKNKKSLLVLLALLIPLTLVLGVMIVSNFWPSGDGIDEQSVASDKKEENTRQIDKEFESKKAELEKQFAKNKDSNSNKKSKDNKDGEEVASNKDGNLPAKYSEEQIASLEKLGQSVISSKKESDVKKAEQKAAEERERERLAEEAKKKEEEEKKVGATHVVTAQDNLYRIALKYYGAGTEENIQKIRSANGISGNNLTVGQELIIP</sequence>
<evidence type="ECO:0000313" key="5">
    <source>
        <dbReference type="Proteomes" id="UP000243626"/>
    </source>
</evidence>
<feature type="compositionally biased region" description="Basic and acidic residues" evidence="1">
    <location>
        <begin position="169"/>
        <end position="203"/>
    </location>
</feature>
<reference evidence="5" key="1">
    <citation type="submission" date="2017-09" db="EMBL/GenBank/DDBJ databases">
        <title>Bacterial strain isolated from the female urinary microbiota.</title>
        <authorList>
            <person name="Thomas-White K."/>
            <person name="Kumar N."/>
            <person name="Forster S."/>
            <person name="Putonti C."/>
            <person name="Lawley T."/>
            <person name="Wolfe A.J."/>
        </authorList>
    </citation>
    <scope>NUCLEOTIDE SEQUENCE [LARGE SCALE GENOMIC DNA]</scope>
    <source>
        <strain evidence="5">UMB0959</strain>
    </source>
</reference>
<dbReference type="AlphaFoldDB" id="A0AAF0YLD5"/>
<keyword evidence="2" id="KW-0812">Transmembrane</keyword>
<feature type="region of interest" description="Disordered" evidence="1">
    <location>
        <begin position="229"/>
        <end position="267"/>
    </location>
</feature>
<gene>
    <name evidence="4" type="ORF">CJ229_001905</name>
</gene>
<feature type="compositionally biased region" description="Basic and acidic residues" evidence="1">
    <location>
        <begin position="231"/>
        <end position="267"/>
    </location>
</feature>
<dbReference type="KEGG" id="nmy:CJ229_001905"/>
<dbReference type="Pfam" id="PF01476">
    <property type="entry name" value="LysM"/>
    <property type="match status" value="1"/>
</dbReference>
<protein>
    <submittedName>
        <fullName evidence="4">LysM peptidoglycan-binding domain-containing protein</fullName>
    </submittedName>
</protein>
<dbReference type="InterPro" id="IPR018392">
    <property type="entry name" value="LysM"/>
</dbReference>
<feature type="region of interest" description="Disordered" evidence="1">
    <location>
        <begin position="1"/>
        <end position="65"/>
    </location>
</feature>
<keyword evidence="2" id="KW-0472">Membrane</keyword>
<dbReference type="PROSITE" id="PS51782">
    <property type="entry name" value="LYSM"/>
    <property type="match status" value="1"/>
</dbReference>
<dbReference type="InterPro" id="IPR036779">
    <property type="entry name" value="LysM_dom_sf"/>
</dbReference>
<dbReference type="EMBL" id="CP136964">
    <property type="protein sequence ID" value="WOS96522.1"/>
    <property type="molecule type" value="Genomic_DNA"/>
</dbReference>
<dbReference type="Proteomes" id="UP000243626">
    <property type="component" value="Chromosome"/>
</dbReference>
<accession>A0AAF0YLD5</accession>
<evidence type="ECO:0000313" key="4">
    <source>
        <dbReference type="EMBL" id="WOS96522.1"/>
    </source>
</evidence>
<dbReference type="SMART" id="SM00257">
    <property type="entry name" value="LysM"/>
    <property type="match status" value="1"/>
</dbReference>
<proteinExistence type="predicted"/>
<feature type="compositionally biased region" description="Polar residues" evidence="1">
    <location>
        <begin position="79"/>
        <end position="94"/>
    </location>
</feature>
<feature type="domain" description="LysM" evidence="3">
    <location>
        <begin position="269"/>
        <end position="317"/>
    </location>
</feature>
<dbReference type="CDD" id="cd00118">
    <property type="entry name" value="LysM"/>
    <property type="match status" value="1"/>
</dbReference>
<keyword evidence="5" id="KW-1185">Reference proteome</keyword>
<organism evidence="4 5">
    <name type="scientific">Nosocomiicoccus massiliensis</name>
    <dbReference type="NCBI Taxonomy" id="1232430"/>
    <lineage>
        <taxon>Bacteria</taxon>
        <taxon>Bacillati</taxon>
        <taxon>Bacillota</taxon>
        <taxon>Bacilli</taxon>
        <taxon>Bacillales</taxon>
        <taxon>Staphylococcaceae</taxon>
        <taxon>Nosocomiicoccus</taxon>
    </lineage>
</organism>
<evidence type="ECO:0000256" key="1">
    <source>
        <dbReference type="SAM" id="MobiDB-lite"/>
    </source>
</evidence>
<feature type="region of interest" description="Disordered" evidence="1">
    <location>
        <begin position="169"/>
        <end position="211"/>
    </location>
</feature>
<evidence type="ECO:0000259" key="3">
    <source>
        <dbReference type="PROSITE" id="PS51782"/>
    </source>
</evidence>
<name>A0AAF0YLD5_9STAP</name>
<dbReference type="SUPFAM" id="SSF54106">
    <property type="entry name" value="LysM domain"/>
    <property type="match status" value="1"/>
</dbReference>
<feature type="region of interest" description="Disordered" evidence="1">
    <location>
        <begin position="79"/>
        <end position="101"/>
    </location>
</feature>
<dbReference type="RefSeq" id="WP_317846604.1">
    <property type="nucleotide sequence ID" value="NZ_CP136964.1"/>
</dbReference>
<feature type="transmembrane region" description="Helical" evidence="2">
    <location>
        <begin position="119"/>
        <end position="142"/>
    </location>
</feature>
<keyword evidence="2" id="KW-1133">Transmembrane helix</keyword>
<evidence type="ECO:0000256" key="2">
    <source>
        <dbReference type="SAM" id="Phobius"/>
    </source>
</evidence>
<dbReference type="Gene3D" id="3.10.350.10">
    <property type="entry name" value="LysM domain"/>
    <property type="match status" value="1"/>
</dbReference>